<dbReference type="GO" id="GO:0005829">
    <property type="term" value="C:cytosol"/>
    <property type="evidence" value="ECO:0007669"/>
    <property type="project" value="TreeGrafter"/>
</dbReference>
<evidence type="ECO:0000259" key="3">
    <source>
        <dbReference type="Pfam" id="PF00296"/>
    </source>
</evidence>
<dbReference type="EMBL" id="RWKW01000013">
    <property type="protein sequence ID" value="RST87656.1"/>
    <property type="molecule type" value="Genomic_DNA"/>
</dbReference>
<gene>
    <name evidence="4" type="ORF">EJC49_04370</name>
</gene>
<dbReference type="Gene3D" id="3.20.20.30">
    <property type="entry name" value="Luciferase-like domain"/>
    <property type="match status" value="1"/>
</dbReference>
<evidence type="ECO:0000313" key="5">
    <source>
        <dbReference type="Proteomes" id="UP000278398"/>
    </source>
</evidence>
<protein>
    <submittedName>
        <fullName evidence="4">LLM class flavin-dependent oxidoreductase</fullName>
    </submittedName>
</protein>
<dbReference type="PANTHER" id="PTHR30137:SF8">
    <property type="entry name" value="BLR5498 PROTEIN"/>
    <property type="match status" value="1"/>
</dbReference>
<dbReference type="SUPFAM" id="SSF51679">
    <property type="entry name" value="Bacterial luciferase-like"/>
    <property type="match status" value="1"/>
</dbReference>
<keyword evidence="5" id="KW-1185">Reference proteome</keyword>
<evidence type="ECO:0000256" key="2">
    <source>
        <dbReference type="ARBA" id="ARBA00023033"/>
    </source>
</evidence>
<dbReference type="InterPro" id="IPR011251">
    <property type="entry name" value="Luciferase-like_dom"/>
</dbReference>
<sequence length="437" mass="48880">MKLGVFYEHQLPQPWGEDGELRLFNEALEQVELADRLGFDHMWEVEHHFLEEYSHSSAPEVFLGAVSQRTKNIRLGHGICLSPPAYNHPARVAERLATLDLVSGGRVEWGTGESGSLIEMHGFGIEPEQKTAMWREGVEQTANMMTMRPYPGFDGQFFSMPVRNVVPKPVQKPHPPIWMACSRRESILRAARNGVGALVFGFVEASQAKLWRDEYYSIIKSDECVPIGHVVNANFATLNGMMVHQNHDEAISRGLDGFRFFGFSIAHYAVYGEHRPGVTNLWNRFQAIKDEMRDTPGAGSIGTPASVREHLESYADVGVDQMIFIQQSGMNRHDHICEAMELFASEVMPALKDGEDERLRRKDEELAPFIERALARKPRMAALRVDEVPNVESIGIVLERRSGKDYASAGGTYADPTRGGAIPMASRETFARAAKVG</sequence>
<reference evidence="4 5" key="1">
    <citation type="submission" date="2018-12" db="EMBL/GenBank/DDBJ databases">
        <title>Mesorhizobium carbonis sp. nov., isolated from coal mine water.</title>
        <authorList>
            <person name="Xin W."/>
            <person name="Xu Z."/>
            <person name="Xiang F."/>
            <person name="Zhang J."/>
            <person name="Xi L."/>
            <person name="Liu J."/>
        </authorList>
    </citation>
    <scope>NUCLEOTIDE SEQUENCE [LARGE SCALE GENOMIC DNA]</scope>
    <source>
        <strain evidence="4 5">B2.3</strain>
    </source>
</reference>
<dbReference type="OrthoDB" id="7239898at2"/>
<dbReference type="Pfam" id="PF00296">
    <property type="entry name" value="Bac_luciferase"/>
    <property type="match status" value="1"/>
</dbReference>
<accession>A0A429Z1Q7</accession>
<dbReference type="RefSeq" id="WP_126698246.1">
    <property type="nucleotide sequence ID" value="NZ_RWKW01000013.1"/>
</dbReference>
<comment type="caution">
    <text evidence="4">The sequence shown here is derived from an EMBL/GenBank/DDBJ whole genome shotgun (WGS) entry which is preliminary data.</text>
</comment>
<keyword evidence="2" id="KW-0503">Monooxygenase</keyword>
<feature type="domain" description="Luciferase-like" evidence="3">
    <location>
        <begin position="1"/>
        <end position="321"/>
    </location>
</feature>
<dbReference type="InterPro" id="IPR050766">
    <property type="entry name" value="Bact_Lucif_Oxidored"/>
</dbReference>
<dbReference type="GO" id="GO:0004497">
    <property type="term" value="F:monooxygenase activity"/>
    <property type="evidence" value="ECO:0007669"/>
    <property type="project" value="UniProtKB-KW"/>
</dbReference>
<dbReference type="AlphaFoldDB" id="A0A429Z1Q7"/>
<dbReference type="PANTHER" id="PTHR30137">
    <property type="entry name" value="LUCIFERASE-LIKE MONOOXYGENASE"/>
    <property type="match status" value="1"/>
</dbReference>
<dbReference type="GO" id="GO:0016705">
    <property type="term" value="F:oxidoreductase activity, acting on paired donors, with incorporation or reduction of molecular oxygen"/>
    <property type="evidence" value="ECO:0007669"/>
    <property type="project" value="InterPro"/>
</dbReference>
<keyword evidence="1" id="KW-0560">Oxidoreductase</keyword>
<name>A0A429Z1Q7_9HYPH</name>
<proteinExistence type="predicted"/>
<evidence type="ECO:0000256" key="1">
    <source>
        <dbReference type="ARBA" id="ARBA00023002"/>
    </source>
</evidence>
<evidence type="ECO:0000313" key="4">
    <source>
        <dbReference type="EMBL" id="RST87656.1"/>
    </source>
</evidence>
<dbReference type="Proteomes" id="UP000278398">
    <property type="component" value="Unassembled WGS sequence"/>
</dbReference>
<organism evidence="4 5">
    <name type="scientific">Aquibium carbonis</name>
    <dbReference type="NCBI Taxonomy" id="2495581"/>
    <lineage>
        <taxon>Bacteria</taxon>
        <taxon>Pseudomonadati</taxon>
        <taxon>Pseudomonadota</taxon>
        <taxon>Alphaproteobacteria</taxon>
        <taxon>Hyphomicrobiales</taxon>
        <taxon>Phyllobacteriaceae</taxon>
        <taxon>Aquibium</taxon>
    </lineage>
</organism>
<dbReference type="InterPro" id="IPR036661">
    <property type="entry name" value="Luciferase-like_sf"/>
</dbReference>